<evidence type="ECO:0000256" key="9">
    <source>
        <dbReference type="ARBA" id="ARBA00023163"/>
    </source>
</evidence>
<dbReference type="InterPro" id="IPR004839">
    <property type="entry name" value="Aminotransferase_I/II_large"/>
</dbReference>
<evidence type="ECO:0000256" key="1">
    <source>
        <dbReference type="ARBA" id="ARBA00001933"/>
    </source>
</evidence>
<keyword evidence="12" id="KW-1185">Reference proteome</keyword>
<keyword evidence="4 11" id="KW-0032">Aminotransferase</keyword>
<dbReference type="Gene3D" id="3.90.1150.10">
    <property type="entry name" value="Aspartate Aminotransferase, domain 1"/>
    <property type="match status" value="1"/>
</dbReference>
<dbReference type="AlphaFoldDB" id="A0A1M6JYZ8"/>
<dbReference type="PANTHER" id="PTHR42790">
    <property type="entry name" value="AMINOTRANSFERASE"/>
    <property type="match status" value="1"/>
</dbReference>
<dbReference type="InterPro" id="IPR050859">
    <property type="entry name" value="Class-I_PLP-dep_aminotransf"/>
</dbReference>
<dbReference type="InterPro" id="IPR000524">
    <property type="entry name" value="Tscrpt_reg_HTH_GntR"/>
</dbReference>
<evidence type="ECO:0000256" key="7">
    <source>
        <dbReference type="ARBA" id="ARBA00023015"/>
    </source>
</evidence>
<gene>
    <name evidence="11" type="ORF">SAMN02745216_01816</name>
</gene>
<accession>A0A1M6JYZ8</accession>
<evidence type="ECO:0000256" key="8">
    <source>
        <dbReference type="ARBA" id="ARBA00023125"/>
    </source>
</evidence>
<dbReference type="GO" id="GO:0003677">
    <property type="term" value="F:DNA binding"/>
    <property type="evidence" value="ECO:0007669"/>
    <property type="project" value="UniProtKB-KW"/>
</dbReference>
<dbReference type="GO" id="GO:0030170">
    <property type="term" value="F:pyridoxal phosphate binding"/>
    <property type="evidence" value="ECO:0007669"/>
    <property type="project" value="InterPro"/>
</dbReference>
<dbReference type="PANTHER" id="PTHR42790:SF7">
    <property type="entry name" value="GNTR FAMILY TRANSCRIPTIONAL REGULATORY PROTEIN"/>
    <property type="match status" value="1"/>
</dbReference>
<dbReference type="Pfam" id="PF00155">
    <property type="entry name" value="Aminotran_1_2"/>
    <property type="match status" value="1"/>
</dbReference>
<dbReference type="SUPFAM" id="SSF53383">
    <property type="entry name" value="PLP-dependent transferases"/>
    <property type="match status" value="1"/>
</dbReference>
<evidence type="ECO:0000259" key="10">
    <source>
        <dbReference type="PROSITE" id="PS50949"/>
    </source>
</evidence>
<dbReference type="InterPro" id="IPR015422">
    <property type="entry name" value="PyrdxlP-dep_Trfase_small"/>
</dbReference>
<dbReference type="EMBL" id="FQZU01000008">
    <property type="protein sequence ID" value="SHJ51960.1"/>
    <property type="molecule type" value="Genomic_DNA"/>
</dbReference>
<evidence type="ECO:0000313" key="12">
    <source>
        <dbReference type="Proteomes" id="UP000183994"/>
    </source>
</evidence>
<organism evidence="11 12">
    <name type="scientific">Desulfatibacillum alkenivorans DSM 16219</name>
    <dbReference type="NCBI Taxonomy" id="1121393"/>
    <lineage>
        <taxon>Bacteria</taxon>
        <taxon>Pseudomonadati</taxon>
        <taxon>Thermodesulfobacteriota</taxon>
        <taxon>Desulfobacteria</taxon>
        <taxon>Desulfobacterales</taxon>
        <taxon>Desulfatibacillaceae</taxon>
        <taxon>Desulfatibacillum</taxon>
    </lineage>
</organism>
<dbReference type="GO" id="GO:0003700">
    <property type="term" value="F:DNA-binding transcription factor activity"/>
    <property type="evidence" value="ECO:0007669"/>
    <property type="project" value="InterPro"/>
</dbReference>
<evidence type="ECO:0000256" key="2">
    <source>
        <dbReference type="ARBA" id="ARBA00005384"/>
    </source>
</evidence>
<name>A0A1M6JYZ8_9BACT</name>
<dbReference type="SMART" id="SM00345">
    <property type="entry name" value="HTH_GNTR"/>
    <property type="match status" value="1"/>
</dbReference>
<dbReference type="Gene3D" id="1.10.10.10">
    <property type="entry name" value="Winged helix-like DNA-binding domain superfamily/Winged helix DNA-binding domain"/>
    <property type="match status" value="1"/>
</dbReference>
<sequence>MPAQFQYVSLANEIQDKIASGQYRAGDRLPSLRKLHARARLSISTVYQAYIELEKRGLVESRNKSGFFVKARLHGEQAAPKLKLVEPVPKPVNVDALAKVIVEKISEPGIINLGGAMPDPSLLPIKQLTRELKSVSGEDMARLLSLYEHPAGSPELRREIVRRTTGTAKRGMVDEVIITQGCLEAVFLCLRAVAKPGDVIAVESPTFHGLLQLIEDLGMKALEIPTDPQTGISLPHLKDAIDRISVEACVFVPTFQNPTGGSMPSEAKEELVELLGERDIPIIEDDIYGDLYFGETRPATLKSFDRRGMVLFCSSFSKTLSSGLRVGWTLPGKFTERVIRMKCNTNISSASLPQHVIAQYLKNGAYERHLRRLRNLLKNNVANMSLALREHFPADAKLTMPQGGMLVWVELDERVDSFEVYKVAEKEGICFLPGLICSTSNRYRNCIRINCGGTLTPKVDQGIALLGQIIKDFQH</sequence>
<evidence type="ECO:0000256" key="4">
    <source>
        <dbReference type="ARBA" id="ARBA00022576"/>
    </source>
</evidence>
<dbReference type="InterPro" id="IPR015421">
    <property type="entry name" value="PyrdxlP-dep_Trfase_major"/>
</dbReference>
<dbReference type="OrthoDB" id="9804020at2"/>
<evidence type="ECO:0000256" key="6">
    <source>
        <dbReference type="ARBA" id="ARBA00022898"/>
    </source>
</evidence>
<evidence type="ECO:0000256" key="3">
    <source>
        <dbReference type="ARBA" id="ARBA00015123"/>
    </source>
</evidence>
<dbReference type="Pfam" id="PF00392">
    <property type="entry name" value="GntR"/>
    <property type="match status" value="1"/>
</dbReference>
<proteinExistence type="inferred from homology"/>
<evidence type="ECO:0000256" key="5">
    <source>
        <dbReference type="ARBA" id="ARBA00022679"/>
    </source>
</evidence>
<dbReference type="GO" id="GO:1901605">
    <property type="term" value="P:alpha-amino acid metabolic process"/>
    <property type="evidence" value="ECO:0007669"/>
    <property type="project" value="TreeGrafter"/>
</dbReference>
<dbReference type="InterPro" id="IPR015424">
    <property type="entry name" value="PyrdxlP-dep_Trfase"/>
</dbReference>
<reference evidence="12" key="1">
    <citation type="submission" date="2016-11" db="EMBL/GenBank/DDBJ databases">
        <authorList>
            <person name="Varghese N."/>
            <person name="Submissions S."/>
        </authorList>
    </citation>
    <scope>NUCLEOTIDE SEQUENCE [LARGE SCALE GENOMIC DNA]</scope>
    <source>
        <strain evidence="12">DSM 16219</strain>
    </source>
</reference>
<dbReference type="SUPFAM" id="SSF46785">
    <property type="entry name" value="Winged helix' DNA-binding domain"/>
    <property type="match status" value="1"/>
</dbReference>
<keyword evidence="9" id="KW-0804">Transcription</keyword>
<protein>
    <recommendedName>
        <fullName evidence="3">HTH-type transcriptional regulator NorG</fullName>
    </recommendedName>
</protein>
<dbReference type="PROSITE" id="PS50949">
    <property type="entry name" value="HTH_GNTR"/>
    <property type="match status" value="1"/>
</dbReference>
<dbReference type="Proteomes" id="UP000183994">
    <property type="component" value="Unassembled WGS sequence"/>
</dbReference>
<evidence type="ECO:0000313" key="11">
    <source>
        <dbReference type="EMBL" id="SHJ51960.1"/>
    </source>
</evidence>
<comment type="similarity">
    <text evidence="2">In the C-terminal section; belongs to the class-I pyridoxal-phosphate-dependent aminotransferase family.</text>
</comment>
<dbReference type="RefSeq" id="WP_073475099.1">
    <property type="nucleotide sequence ID" value="NZ_FQZU01000008.1"/>
</dbReference>
<dbReference type="Gene3D" id="3.40.640.10">
    <property type="entry name" value="Type I PLP-dependent aspartate aminotransferase-like (Major domain)"/>
    <property type="match status" value="1"/>
</dbReference>
<keyword evidence="5 11" id="KW-0808">Transferase</keyword>
<dbReference type="CDD" id="cd07377">
    <property type="entry name" value="WHTH_GntR"/>
    <property type="match status" value="1"/>
</dbReference>
<keyword evidence="7" id="KW-0805">Transcription regulation</keyword>
<dbReference type="InterPro" id="IPR036388">
    <property type="entry name" value="WH-like_DNA-bd_sf"/>
</dbReference>
<comment type="cofactor">
    <cofactor evidence="1">
        <name>pyridoxal 5'-phosphate</name>
        <dbReference type="ChEBI" id="CHEBI:597326"/>
    </cofactor>
</comment>
<keyword evidence="8 11" id="KW-0238">DNA-binding</keyword>
<keyword evidence="6" id="KW-0663">Pyridoxal phosphate</keyword>
<feature type="domain" description="HTH gntR-type" evidence="10">
    <location>
        <begin position="4"/>
        <end position="72"/>
    </location>
</feature>
<dbReference type="GO" id="GO:0008483">
    <property type="term" value="F:transaminase activity"/>
    <property type="evidence" value="ECO:0007669"/>
    <property type="project" value="UniProtKB-KW"/>
</dbReference>
<dbReference type="CDD" id="cd00609">
    <property type="entry name" value="AAT_like"/>
    <property type="match status" value="1"/>
</dbReference>
<dbReference type="STRING" id="1121393.SAMN02745216_01816"/>
<dbReference type="InterPro" id="IPR036390">
    <property type="entry name" value="WH_DNA-bd_sf"/>
</dbReference>